<dbReference type="Pfam" id="PF01451">
    <property type="entry name" value="LMWPc"/>
    <property type="match status" value="1"/>
</dbReference>
<dbReference type="InterPro" id="IPR017867">
    <property type="entry name" value="Tyr_phospatase_low_mol_wt"/>
</dbReference>
<dbReference type="PANTHER" id="PTHR47439:SF1">
    <property type="entry name" value="ACID PHOSPHATASE"/>
    <property type="match status" value="1"/>
</dbReference>
<evidence type="ECO:0000256" key="2">
    <source>
        <dbReference type="ARBA" id="ARBA00022801"/>
    </source>
</evidence>
<sequence length="155" mass="17665">MEKKKILFVCLGNICRSSAAEGVMRRLVEEAGRADEFEIDSAGILSYHRGELPDPRMRAHAARRGYNLVHRSRPVTTDDFYDFDLIIGMDARNMDDLRDRAPSPAEWDKLRRMTDYCTRHPNADHVPDPYYGGAEGFEYVLDLLEDACAGLLHCT</sequence>
<dbReference type="CDD" id="cd16343">
    <property type="entry name" value="LMWPTP"/>
    <property type="match status" value="1"/>
</dbReference>
<dbReference type="InterPro" id="IPR052995">
    <property type="entry name" value="LMW-PTP"/>
</dbReference>
<dbReference type="InterPro" id="IPR036196">
    <property type="entry name" value="Ptyr_pPase_sf"/>
</dbReference>
<dbReference type="PANTHER" id="PTHR47439">
    <property type="entry name" value="LOW MOLECULAR WEIGHT PHOSPHOTYROSINE PROTEIN PHOSPHATASE-RELATED"/>
    <property type="match status" value="1"/>
</dbReference>
<reference evidence="6" key="1">
    <citation type="journal article" date="2021" name="PeerJ">
        <title>Extensive microbial diversity within the chicken gut microbiome revealed by metagenomics and culture.</title>
        <authorList>
            <person name="Gilroy R."/>
            <person name="Ravi A."/>
            <person name="Getino M."/>
            <person name="Pursley I."/>
            <person name="Horton D.L."/>
            <person name="Alikhan N.F."/>
            <person name="Baker D."/>
            <person name="Gharbi K."/>
            <person name="Hall N."/>
            <person name="Watson M."/>
            <person name="Adriaenssens E.M."/>
            <person name="Foster-Nyarko E."/>
            <person name="Jarju S."/>
            <person name="Secka A."/>
            <person name="Antonio M."/>
            <person name="Oren A."/>
            <person name="Chaudhuri R.R."/>
            <person name="La Ragione R."/>
            <person name="Hildebrand F."/>
            <person name="Pallen M.J."/>
        </authorList>
    </citation>
    <scope>NUCLEOTIDE SEQUENCE</scope>
    <source>
        <strain evidence="6">ChiHjej9B8-1298</strain>
    </source>
</reference>
<feature type="active site" description="Nucleophile" evidence="4">
    <location>
        <position position="10"/>
    </location>
</feature>
<comment type="similarity">
    <text evidence="1">Belongs to the low molecular weight phosphotyrosine protein phosphatase family.</text>
</comment>
<organism evidence="6 7">
    <name type="scientific">Candidatus Bacteroides merdigallinarum</name>
    <dbReference type="NCBI Taxonomy" id="2838473"/>
    <lineage>
        <taxon>Bacteria</taxon>
        <taxon>Pseudomonadati</taxon>
        <taxon>Bacteroidota</taxon>
        <taxon>Bacteroidia</taxon>
        <taxon>Bacteroidales</taxon>
        <taxon>Bacteroidaceae</taxon>
        <taxon>Bacteroides</taxon>
    </lineage>
</organism>
<name>A0A9D2E9R6_9BACE</name>
<dbReference type="Proteomes" id="UP000824028">
    <property type="component" value="Unassembled WGS sequence"/>
</dbReference>
<dbReference type="SUPFAM" id="SSF52788">
    <property type="entry name" value="Phosphotyrosine protein phosphatases I"/>
    <property type="match status" value="1"/>
</dbReference>
<feature type="active site" evidence="4">
    <location>
        <position position="16"/>
    </location>
</feature>
<dbReference type="FunFam" id="3.40.50.2300:FF:000113">
    <property type="entry name" value="Low molecular weight protein-tyrosine-phosphatase"/>
    <property type="match status" value="1"/>
</dbReference>
<dbReference type="Gene3D" id="3.40.50.2300">
    <property type="match status" value="1"/>
</dbReference>
<dbReference type="SMART" id="SM00226">
    <property type="entry name" value="LMWPc"/>
    <property type="match status" value="1"/>
</dbReference>
<evidence type="ECO:0000313" key="7">
    <source>
        <dbReference type="Proteomes" id="UP000824028"/>
    </source>
</evidence>
<evidence type="ECO:0000256" key="3">
    <source>
        <dbReference type="ARBA" id="ARBA00022912"/>
    </source>
</evidence>
<evidence type="ECO:0000313" key="6">
    <source>
        <dbReference type="EMBL" id="HIZ33644.1"/>
    </source>
</evidence>
<reference evidence="6" key="2">
    <citation type="submission" date="2021-04" db="EMBL/GenBank/DDBJ databases">
        <authorList>
            <person name="Gilroy R."/>
        </authorList>
    </citation>
    <scope>NUCLEOTIDE SEQUENCE</scope>
    <source>
        <strain evidence="6">ChiHjej9B8-1298</strain>
    </source>
</reference>
<accession>A0A9D2E9R6</accession>
<feature type="active site" description="Proton donor" evidence="4">
    <location>
        <position position="128"/>
    </location>
</feature>
<proteinExistence type="inferred from homology"/>
<evidence type="ECO:0000259" key="5">
    <source>
        <dbReference type="SMART" id="SM00226"/>
    </source>
</evidence>
<dbReference type="InterPro" id="IPR023485">
    <property type="entry name" value="Ptyr_pPase"/>
</dbReference>
<feature type="domain" description="Phosphotyrosine protein phosphatase I" evidence="5">
    <location>
        <begin position="4"/>
        <end position="154"/>
    </location>
</feature>
<dbReference type="EMBL" id="DXBX01000070">
    <property type="protein sequence ID" value="HIZ33644.1"/>
    <property type="molecule type" value="Genomic_DNA"/>
</dbReference>
<dbReference type="AlphaFoldDB" id="A0A9D2E9R6"/>
<evidence type="ECO:0000256" key="1">
    <source>
        <dbReference type="ARBA" id="ARBA00011063"/>
    </source>
</evidence>
<keyword evidence="2" id="KW-0378">Hydrolase</keyword>
<comment type="caution">
    <text evidence="6">The sequence shown here is derived from an EMBL/GenBank/DDBJ whole genome shotgun (WGS) entry which is preliminary data.</text>
</comment>
<gene>
    <name evidence="6" type="ORF">H9814_08965</name>
</gene>
<protein>
    <submittedName>
        <fullName evidence="6">Low molecular weight phosphotyrosine protein phosphatase</fullName>
    </submittedName>
</protein>
<keyword evidence="3" id="KW-0904">Protein phosphatase</keyword>
<dbReference type="PRINTS" id="PR00719">
    <property type="entry name" value="LMWPTPASE"/>
</dbReference>
<dbReference type="GO" id="GO:0004725">
    <property type="term" value="F:protein tyrosine phosphatase activity"/>
    <property type="evidence" value="ECO:0007669"/>
    <property type="project" value="InterPro"/>
</dbReference>
<evidence type="ECO:0000256" key="4">
    <source>
        <dbReference type="PIRSR" id="PIRSR617867-1"/>
    </source>
</evidence>